<keyword evidence="5" id="KW-0732">Signal</keyword>
<keyword evidence="15" id="KW-1185">Reference proteome</keyword>
<evidence type="ECO:0000256" key="9">
    <source>
        <dbReference type="ARBA" id="ARBA00023237"/>
    </source>
</evidence>
<feature type="domain" description="TonB-dependent receptor plug" evidence="13">
    <location>
        <begin position="49"/>
        <end position="125"/>
    </location>
</feature>
<name>A0ABT0BT11_9SPHN</name>
<dbReference type="Pfam" id="PF00593">
    <property type="entry name" value="TonB_dep_Rec_b-barrel"/>
    <property type="match status" value="1"/>
</dbReference>
<keyword evidence="6 10" id="KW-0798">TonB box</keyword>
<dbReference type="PANTHER" id="PTHR30069:SF29">
    <property type="entry name" value="HEMOGLOBIN AND HEMOGLOBIN-HAPTOGLOBIN-BINDING PROTEIN 1-RELATED"/>
    <property type="match status" value="1"/>
</dbReference>
<keyword evidence="4" id="KW-0812">Transmembrane</keyword>
<evidence type="ECO:0000256" key="5">
    <source>
        <dbReference type="ARBA" id="ARBA00022729"/>
    </source>
</evidence>
<dbReference type="SUPFAM" id="SSF56935">
    <property type="entry name" value="Porins"/>
    <property type="match status" value="1"/>
</dbReference>
<keyword evidence="9" id="KW-0998">Cell outer membrane</keyword>
<dbReference type="InterPro" id="IPR039426">
    <property type="entry name" value="TonB-dep_rcpt-like"/>
</dbReference>
<evidence type="ECO:0000259" key="12">
    <source>
        <dbReference type="Pfam" id="PF00593"/>
    </source>
</evidence>
<gene>
    <name evidence="14" type="ORF">MTR66_15425</name>
</gene>
<evidence type="ECO:0000313" key="15">
    <source>
        <dbReference type="Proteomes" id="UP001202281"/>
    </source>
</evidence>
<dbReference type="PANTHER" id="PTHR30069">
    <property type="entry name" value="TONB-DEPENDENT OUTER MEMBRANE RECEPTOR"/>
    <property type="match status" value="1"/>
</dbReference>
<dbReference type="RefSeq" id="WP_243922639.1">
    <property type="nucleotide sequence ID" value="NZ_JALHLG010000027.1"/>
</dbReference>
<dbReference type="EMBL" id="JALHLG010000027">
    <property type="protein sequence ID" value="MCJ2188203.1"/>
    <property type="molecule type" value="Genomic_DNA"/>
</dbReference>
<dbReference type="InterPro" id="IPR036942">
    <property type="entry name" value="Beta-barrel_TonB_sf"/>
</dbReference>
<evidence type="ECO:0000313" key="14">
    <source>
        <dbReference type="EMBL" id="MCJ2188203.1"/>
    </source>
</evidence>
<dbReference type="Pfam" id="PF07715">
    <property type="entry name" value="Plug"/>
    <property type="match status" value="1"/>
</dbReference>
<evidence type="ECO:0000256" key="1">
    <source>
        <dbReference type="ARBA" id="ARBA00004571"/>
    </source>
</evidence>
<evidence type="ECO:0000256" key="11">
    <source>
        <dbReference type="SAM" id="MobiDB-lite"/>
    </source>
</evidence>
<dbReference type="Gene3D" id="2.170.130.10">
    <property type="entry name" value="TonB-dependent receptor, plug domain"/>
    <property type="match status" value="1"/>
</dbReference>
<feature type="region of interest" description="Disordered" evidence="11">
    <location>
        <begin position="758"/>
        <end position="792"/>
    </location>
</feature>
<keyword evidence="2" id="KW-0813">Transport</keyword>
<evidence type="ECO:0000256" key="2">
    <source>
        <dbReference type="ARBA" id="ARBA00022448"/>
    </source>
</evidence>
<dbReference type="Proteomes" id="UP001202281">
    <property type="component" value="Unassembled WGS sequence"/>
</dbReference>
<comment type="similarity">
    <text evidence="10">Belongs to the TonB-dependent receptor family.</text>
</comment>
<organism evidence="14 15">
    <name type="scientific">Novosphingobium beihaiensis</name>
    <dbReference type="NCBI Taxonomy" id="2930389"/>
    <lineage>
        <taxon>Bacteria</taxon>
        <taxon>Pseudomonadati</taxon>
        <taxon>Pseudomonadota</taxon>
        <taxon>Alphaproteobacteria</taxon>
        <taxon>Sphingomonadales</taxon>
        <taxon>Sphingomonadaceae</taxon>
        <taxon>Novosphingobium</taxon>
    </lineage>
</organism>
<keyword evidence="7 10" id="KW-0472">Membrane</keyword>
<evidence type="ECO:0000256" key="7">
    <source>
        <dbReference type="ARBA" id="ARBA00023136"/>
    </source>
</evidence>
<evidence type="ECO:0000256" key="3">
    <source>
        <dbReference type="ARBA" id="ARBA00022452"/>
    </source>
</evidence>
<dbReference type="InterPro" id="IPR037066">
    <property type="entry name" value="Plug_dom_sf"/>
</dbReference>
<accession>A0ABT0BT11</accession>
<feature type="region of interest" description="Disordered" evidence="11">
    <location>
        <begin position="611"/>
        <end position="644"/>
    </location>
</feature>
<comment type="subcellular location">
    <subcellularLocation>
        <location evidence="1">Cell outer membrane</location>
        <topology evidence="1">Multi-pass membrane protein</topology>
    </subcellularLocation>
</comment>
<reference evidence="14 15" key="1">
    <citation type="submission" date="2022-04" db="EMBL/GenBank/DDBJ databases">
        <title>Identification of a novel bacterium isolated from mangrove sediments.</title>
        <authorList>
            <person name="Pan X."/>
        </authorList>
    </citation>
    <scope>NUCLEOTIDE SEQUENCE [LARGE SCALE GENOMIC DNA]</scope>
    <source>
        <strain evidence="14 15">B2638</strain>
    </source>
</reference>
<keyword evidence="8 14" id="KW-0675">Receptor</keyword>
<evidence type="ECO:0000256" key="8">
    <source>
        <dbReference type="ARBA" id="ARBA00023170"/>
    </source>
</evidence>
<keyword evidence="3" id="KW-1134">Transmembrane beta strand</keyword>
<protein>
    <submittedName>
        <fullName evidence="14">TonB-dependent receptor</fullName>
    </submittedName>
</protein>
<evidence type="ECO:0000256" key="10">
    <source>
        <dbReference type="RuleBase" id="RU003357"/>
    </source>
</evidence>
<evidence type="ECO:0000259" key="13">
    <source>
        <dbReference type="Pfam" id="PF07715"/>
    </source>
</evidence>
<evidence type="ECO:0000256" key="4">
    <source>
        <dbReference type="ARBA" id="ARBA00022692"/>
    </source>
</evidence>
<dbReference type="InterPro" id="IPR000531">
    <property type="entry name" value="Beta-barrel_TonB"/>
</dbReference>
<feature type="domain" description="TonB-dependent receptor-like beta-barrel" evidence="12">
    <location>
        <begin position="243"/>
        <end position="564"/>
    </location>
</feature>
<sequence length="950" mass="102737">MCIPAGAFAQDADPPLIKNEETKDPLEVHGNEILVLSPRIRGQIDVPQQPVQVFEEEDIASYGANSIADLLDAISPQTTSGRGRGSGRPVILVNGQRITSFREMRNIPPEAIRRMEVLPEEVALRFGYPANQRVVNIILKDQFAAATASGEYNRPDRGGYDNFELESGLFKISGPRRYNVTAKLDETTMLTEAERNVRQAESDAPLVAGDPDPARYRSLKGSNHKFTLEGTMTQGLGENGLGGSLTASGGYTHTQSASWSGLDTALLTYGGQSVLRTLPDPLTSRIVSDEFDASLGFSTMLGDWTLNVTGDGSYTDTNTRVDRRRDTSALEDAAAAGDLALDGALPFVPGAGVDIATNRALSLTSLATLSGQPFRMPAGDASLTVKTGYDFSRTRSDDSRNTLGAVTLRRGDVQGGLNLALPLTSDEFLGAVGDISLNFSGGLDHLSDFGTLKDWSAGLTWSPTDTLTFQASYLVDEAAPSLSQLGAPVVESYNVAIYDFDKAETALVTVTTGGNPNLRKEKQRDIKLSAQWKLPFFRRSSLIAEYFRNRSSNVTQSFPLLTPAIEQAFQDRVERDRAGNLTAIDRRAVTYDEVSSSSLRWGINLWGSLGSDSAPASRREPAAAPPPVRPENRSPDGAGPGEGRSRFEAVRKQLCTPGAEPDLSTLPERLRSRLAGPDGKPDPEKLAQFRARACSVDGSAAPRFDPEQFARIRKAVCTGETPDLAALPERMAERLRGEDGKIDQARLAQMRERMCRADNGAGAAQSGEARGQTASRAPGGGGMRRPGPPRGGRWNISVYHTWRFTDRVTIAPGVPVLDQLAGNAIGSGGVGRHAIEFEGGMFKNGFGLRIRGEWNAPSRVLGTGLPGSSDLRFGAYTVANVRLFVDLDQRKSLIDRVPFLKGTRVSFTVDRLFDSRQKVTDQNGEVPIAYQAAFREPLGRVIGIDLRKRF</sequence>
<dbReference type="InterPro" id="IPR012910">
    <property type="entry name" value="Plug_dom"/>
</dbReference>
<evidence type="ECO:0000256" key="6">
    <source>
        <dbReference type="ARBA" id="ARBA00023077"/>
    </source>
</evidence>
<dbReference type="Gene3D" id="2.40.170.20">
    <property type="entry name" value="TonB-dependent receptor, beta-barrel domain"/>
    <property type="match status" value="1"/>
</dbReference>
<proteinExistence type="inferred from homology"/>
<comment type="caution">
    <text evidence="14">The sequence shown here is derived from an EMBL/GenBank/DDBJ whole genome shotgun (WGS) entry which is preliminary data.</text>
</comment>